<dbReference type="AlphaFoldDB" id="A0A7S9LNN8"/>
<sequence length="277" mass="29217">MKLMNVGAPGAERAAVLDSAGRVRDLSGIVERVDAAFLAGGLDAVRGVDVESLPLVEGERVGPCVLGVPTFWCIGLNYAAHAAESGATPPAEPIVFSKAASALAGPEDELVLPASAQKADWEVELGVVIGRRTWQVNEAEALDHVAGYCTINDISERAWQIEGTGQWIKGKSGPGFGPIGPWLVVDEVADPQELDLTLRLNGEVRQSSNTSDMIFTVAEIIAHLSRHAVLLPGDVIATGTPEGVGMGASPQRFLRDGDVMELEVAGLGRQRQVVRVD</sequence>
<dbReference type="GO" id="GO:0016787">
    <property type="term" value="F:hydrolase activity"/>
    <property type="evidence" value="ECO:0007669"/>
    <property type="project" value="UniProtKB-KW"/>
</dbReference>
<proteinExistence type="inferred from homology"/>
<dbReference type="GO" id="GO:0019752">
    <property type="term" value="P:carboxylic acid metabolic process"/>
    <property type="evidence" value="ECO:0007669"/>
    <property type="project" value="UniProtKB-ARBA"/>
</dbReference>
<keyword evidence="4" id="KW-0378">Hydrolase</keyword>
<dbReference type="SUPFAM" id="SSF56529">
    <property type="entry name" value="FAH"/>
    <property type="match status" value="1"/>
</dbReference>
<protein>
    <submittedName>
        <fullName evidence="4">Fumarylacetoacetate hydrolase family protein</fullName>
    </submittedName>
</protein>
<evidence type="ECO:0000256" key="1">
    <source>
        <dbReference type="ARBA" id="ARBA00010211"/>
    </source>
</evidence>
<dbReference type="PANTHER" id="PTHR42796">
    <property type="entry name" value="FUMARYLACETOACETATE HYDROLASE DOMAIN-CONTAINING PROTEIN 2A-RELATED"/>
    <property type="match status" value="1"/>
</dbReference>
<dbReference type="FunFam" id="3.90.850.10:FF:000002">
    <property type="entry name" value="2-hydroxyhepta-2,4-diene-1,7-dioate isomerase"/>
    <property type="match status" value="1"/>
</dbReference>
<dbReference type="InterPro" id="IPR011234">
    <property type="entry name" value="Fumarylacetoacetase-like_C"/>
</dbReference>
<reference evidence="4 5" key="1">
    <citation type="submission" date="2020-11" db="EMBL/GenBank/DDBJ databases">
        <title>Description of Pontivivens ytuae sp. nov. isolated from deep sea sediment of Mariana Trench.</title>
        <authorList>
            <person name="Wang Z."/>
            <person name="Sun Q.-L."/>
            <person name="Xu X.-D."/>
            <person name="Tang Y.-Z."/>
            <person name="Zhang J."/>
        </authorList>
    </citation>
    <scope>NUCLEOTIDE SEQUENCE [LARGE SCALE GENOMIC DNA]</scope>
    <source>
        <strain evidence="4 5">MT2928</strain>
    </source>
</reference>
<dbReference type="GO" id="GO:0016853">
    <property type="term" value="F:isomerase activity"/>
    <property type="evidence" value="ECO:0007669"/>
    <property type="project" value="UniProtKB-ARBA"/>
</dbReference>
<evidence type="ECO:0000313" key="5">
    <source>
        <dbReference type="Proteomes" id="UP000594800"/>
    </source>
</evidence>
<name>A0A7S9LNN8_9RHOB</name>
<evidence type="ECO:0000313" key="4">
    <source>
        <dbReference type="EMBL" id="QPH52457.1"/>
    </source>
</evidence>
<dbReference type="RefSeq" id="WP_196101671.1">
    <property type="nucleotide sequence ID" value="NZ_CP064942.1"/>
</dbReference>
<dbReference type="PANTHER" id="PTHR42796:SF4">
    <property type="entry name" value="FUMARYLACETOACETATE HYDROLASE DOMAIN-CONTAINING PROTEIN 2A"/>
    <property type="match status" value="1"/>
</dbReference>
<feature type="domain" description="Fumarylacetoacetase-like C-terminal" evidence="3">
    <location>
        <begin position="71"/>
        <end position="274"/>
    </location>
</feature>
<evidence type="ECO:0000256" key="2">
    <source>
        <dbReference type="ARBA" id="ARBA00022723"/>
    </source>
</evidence>
<dbReference type="EMBL" id="CP064942">
    <property type="protein sequence ID" value="QPH52457.1"/>
    <property type="molecule type" value="Genomic_DNA"/>
</dbReference>
<dbReference type="KEGG" id="poz:I0K15_11530"/>
<dbReference type="Gene3D" id="3.90.850.10">
    <property type="entry name" value="Fumarylacetoacetase-like, C-terminal domain"/>
    <property type="match status" value="1"/>
</dbReference>
<comment type="similarity">
    <text evidence="1">Belongs to the FAH family.</text>
</comment>
<evidence type="ECO:0000259" key="3">
    <source>
        <dbReference type="Pfam" id="PF01557"/>
    </source>
</evidence>
<dbReference type="Pfam" id="PF01557">
    <property type="entry name" value="FAA_hydrolase"/>
    <property type="match status" value="1"/>
</dbReference>
<organism evidence="4 5">
    <name type="scientific">Pontivivens ytuae</name>
    <dbReference type="NCBI Taxonomy" id="2789856"/>
    <lineage>
        <taxon>Bacteria</taxon>
        <taxon>Pseudomonadati</taxon>
        <taxon>Pseudomonadota</taxon>
        <taxon>Alphaproteobacteria</taxon>
        <taxon>Rhodobacterales</taxon>
        <taxon>Paracoccaceae</taxon>
        <taxon>Pontivivens</taxon>
    </lineage>
</organism>
<dbReference type="Proteomes" id="UP000594800">
    <property type="component" value="Chromosome"/>
</dbReference>
<gene>
    <name evidence="4" type="ORF">I0K15_11530</name>
</gene>
<dbReference type="GO" id="GO:0046872">
    <property type="term" value="F:metal ion binding"/>
    <property type="evidence" value="ECO:0007669"/>
    <property type="project" value="UniProtKB-KW"/>
</dbReference>
<dbReference type="InterPro" id="IPR036663">
    <property type="entry name" value="Fumarylacetoacetase_C_sf"/>
</dbReference>
<keyword evidence="5" id="KW-1185">Reference proteome</keyword>
<keyword evidence="2" id="KW-0479">Metal-binding</keyword>
<dbReference type="InterPro" id="IPR051121">
    <property type="entry name" value="FAH"/>
</dbReference>
<accession>A0A7S9LNN8</accession>